<dbReference type="GO" id="GO:0005634">
    <property type="term" value="C:nucleus"/>
    <property type="evidence" value="ECO:0007669"/>
    <property type="project" value="TreeGrafter"/>
</dbReference>
<dbReference type="SMART" id="SM00355">
    <property type="entry name" value="ZnF_C2H2"/>
    <property type="match status" value="3"/>
</dbReference>
<sequence>MVEKAGTERCFQEFSNKAQLYYEGESTNETQESIYPSFMTFKCNDMEQNNGEYLSGQSRTTQGYEQQSKNLEPTSNSRNAFMGVQSEISTSDKSYGKSVEDINNVSGSQSTFRFFDDGKTDISQRGPPISENTVTSFPKDSTKTQSVFTDGCSGYCYSDTNTSVNGNQSNLTVCCCAEPELHKVTSYTSLDTSIPTSSSQFIESSPKSCTTNTQSAKPCMPIQSFGTKYASFGSGKYQAEKQNTNIVGSDQNQPNLQMQAQGSPDILNPYSTTRFQPSKIMSLDQVVRIRGLHTSPANYVFASPDEDGSSSIDIPNSVPYGVPLLPENMQPEQESDLIIHDTNLYETNEQFENTSSKNSESVPWNNLQKQVEFQYGLSPRTSYTLRACTVPEIANKPITQVYSTNIKDAGDNIYTLSADRSLPSAGIVNVDSPSLDVSSVQYSMASGKAQYRCVFCGRIYTRHSRLKKHFLTKHSGKRFVFRCNVCFKTYTSKENLNRHMNIHTGKYKCPKCGSTHDRAKRFRQHLLQCLGKTTDLSHSSKITSA</sequence>
<dbReference type="GeneID" id="64574056"/>
<dbReference type="AlphaFoldDB" id="A0A871RDX9"/>
<dbReference type="PROSITE" id="PS00028">
    <property type="entry name" value="ZINC_FINGER_C2H2_1"/>
    <property type="match status" value="2"/>
</dbReference>
<keyword evidence="5" id="KW-0539">Nucleus</keyword>
<evidence type="ECO:0000256" key="3">
    <source>
        <dbReference type="ARBA" id="ARBA00022771"/>
    </source>
</evidence>
<feature type="domain" description="C2H2-type" evidence="8">
    <location>
        <begin position="481"/>
        <end position="508"/>
    </location>
</feature>
<dbReference type="InterPro" id="IPR013087">
    <property type="entry name" value="Znf_C2H2_type"/>
</dbReference>
<dbReference type="GO" id="GO:0001228">
    <property type="term" value="F:DNA-binding transcription activator activity, RNA polymerase II-specific"/>
    <property type="evidence" value="ECO:0007669"/>
    <property type="project" value="TreeGrafter"/>
</dbReference>
<evidence type="ECO:0000256" key="4">
    <source>
        <dbReference type="ARBA" id="ARBA00022833"/>
    </source>
</evidence>
<dbReference type="GO" id="GO:0000978">
    <property type="term" value="F:RNA polymerase II cis-regulatory region sequence-specific DNA binding"/>
    <property type="evidence" value="ECO:0007669"/>
    <property type="project" value="TreeGrafter"/>
</dbReference>
<feature type="region of interest" description="Disordered" evidence="7">
    <location>
        <begin position="49"/>
        <end position="79"/>
    </location>
</feature>
<reference evidence="9" key="2">
    <citation type="journal article" name="BMC Genomics">
        <title>New genome assemblies reveal patterns of domestication and adaptation across Brettanomyces (Dekkera) species.</title>
        <authorList>
            <person name="Roach M.J."/>
            <person name="Borneman A.R."/>
        </authorList>
    </citation>
    <scope>NUCLEOTIDE SEQUENCE</scope>
    <source>
        <strain evidence="9">UCD 2041</strain>
    </source>
</reference>
<dbReference type="PANTHER" id="PTHR24393">
    <property type="entry name" value="ZINC FINGER PROTEIN"/>
    <property type="match status" value="1"/>
</dbReference>
<dbReference type="KEGG" id="bbrx:BRETT_002132"/>
<evidence type="ECO:0000313" key="9">
    <source>
        <dbReference type="EMBL" id="QOU21968.1"/>
    </source>
</evidence>
<dbReference type="PANTHER" id="PTHR24393:SF34">
    <property type="entry name" value="PR_SET DOMAIN 13"/>
    <property type="match status" value="1"/>
</dbReference>
<evidence type="ECO:0000256" key="5">
    <source>
        <dbReference type="ARBA" id="ARBA00023242"/>
    </source>
</evidence>
<dbReference type="EMBL" id="CP063137">
    <property type="protein sequence ID" value="QOU21968.1"/>
    <property type="molecule type" value="Genomic_DNA"/>
</dbReference>
<keyword evidence="1" id="KW-0479">Metal-binding</keyword>
<dbReference type="Proteomes" id="UP000663131">
    <property type="component" value="Chromosome 9"/>
</dbReference>
<dbReference type="OrthoDB" id="6077919at2759"/>
<gene>
    <name evidence="9" type="ORF">BRETT_002132</name>
</gene>
<dbReference type="Pfam" id="PF00096">
    <property type="entry name" value="zf-C2H2"/>
    <property type="match status" value="1"/>
</dbReference>
<dbReference type="GO" id="GO:0008270">
    <property type="term" value="F:zinc ion binding"/>
    <property type="evidence" value="ECO:0007669"/>
    <property type="project" value="UniProtKB-KW"/>
</dbReference>
<feature type="domain" description="C2H2-type" evidence="8">
    <location>
        <begin position="451"/>
        <end position="479"/>
    </location>
</feature>
<accession>A0A871RDX9</accession>
<feature type="compositionally biased region" description="Polar residues" evidence="7">
    <location>
        <begin position="130"/>
        <end position="140"/>
    </location>
</feature>
<name>A0A871RDX9_DEKBR</name>
<reference evidence="9" key="1">
    <citation type="submission" date="2020-10" db="EMBL/GenBank/DDBJ databases">
        <authorList>
            <person name="Palmer J.M."/>
        </authorList>
    </citation>
    <scope>NUCLEOTIDE SEQUENCE</scope>
    <source>
        <strain evidence="9">UCD 2041</strain>
    </source>
</reference>
<dbReference type="InterPro" id="IPR036236">
    <property type="entry name" value="Znf_C2H2_sf"/>
</dbReference>
<protein>
    <recommendedName>
        <fullName evidence="8">C2H2-type domain-containing protein</fullName>
    </recommendedName>
</protein>
<organism evidence="9 10">
    <name type="scientific">Dekkera bruxellensis</name>
    <name type="common">Brettanomyces custersii</name>
    <dbReference type="NCBI Taxonomy" id="5007"/>
    <lineage>
        <taxon>Eukaryota</taxon>
        <taxon>Fungi</taxon>
        <taxon>Dikarya</taxon>
        <taxon>Ascomycota</taxon>
        <taxon>Saccharomycotina</taxon>
        <taxon>Pichiomycetes</taxon>
        <taxon>Pichiales</taxon>
        <taxon>Pichiaceae</taxon>
        <taxon>Brettanomyces</taxon>
    </lineage>
</organism>
<dbReference type="FunFam" id="3.30.160.60:FF:000065">
    <property type="entry name" value="B-cell CLL/lymphoma 6, member B"/>
    <property type="match status" value="1"/>
</dbReference>
<evidence type="ECO:0000256" key="7">
    <source>
        <dbReference type="SAM" id="MobiDB-lite"/>
    </source>
</evidence>
<dbReference type="PROSITE" id="PS50157">
    <property type="entry name" value="ZINC_FINGER_C2H2_2"/>
    <property type="match status" value="2"/>
</dbReference>
<keyword evidence="2" id="KW-0677">Repeat</keyword>
<keyword evidence="4" id="KW-0862">Zinc</keyword>
<evidence type="ECO:0000256" key="1">
    <source>
        <dbReference type="ARBA" id="ARBA00022723"/>
    </source>
</evidence>
<dbReference type="SUPFAM" id="SSF57667">
    <property type="entry name" value="beta-beta-alpha zinc fingers"/>
    <property type="match status" value="1"/>
</dbReference>
<dbReference type="RefSeq" id="XP_041138461.1">
    <property type="nucleotide sequence ID" value="XM_041280670.1"/>
</dbReference>
<dbReference type="Gene3D" id="3.30.160.60">
    <property type="entry name" value="Classic Zinc Finger"/>
    <property type="match status" value="1"/>
</dbReference>
<evidence type="ECO:0000256" key="6">
    <source>
        <dbReference type="PROSITE-ProRule" id="PRU00042"/>
    </source>
</evidence>
<evidence type="ECO:0000313" key="10">
    <source>
        <dbReference type="Proteomes" id="UP000663131"/>
    </source>
</evidence>
<keyword evidence="3 6" id="KW-0863">Zinc-finger</keyword>
<proteinExistence type="predicted"/>
<feature type="region of interest" description="Disordered" evidence="7">
    <location>
        <begin position="119"/>
        <end position="140"/>
    </location>
</feature>
<evidence type="ECO:0000256" key="2">
    <source>
        <dbReference type="ARBA" id="ARBA00022737"/>
    </source>
</evidence>
<evidence type="ECO:0000259" key="8">
    <source>
        <dbReference type="PROSITE" id="PS50157"/>
    </source>
</evidence>